<dbReference type="GO" id="GO:0007186">
    <property type="term" value="P:G protein-coupled receptor signaling pathway"/>
    <property type="evidence" value="ECO:0000318"/>
    <property type="project" value="GO_Central"/>
</dbReference>
<dbReference type="PANTHER" id="PTHR24228">
    <property type="entry name" value="B2 BRADYKININ RECEPTOR/ANGIOTENSIN II RECEPTOR"/>
    <property type="match status" value="1"/>
</dbReference>
<feature type="transmembrane region" description="Helical" evidence="9">
    <location>
        <begin position="167"/>
        <end position="187"/>
    </location>
</feature>
<dbReference type="CTD" id="20210089"/>
<evidence type="ECO:0000256" key="2">
    <source>
        <dbReference type="ARBA" id="ARBA00022475"/>
    </source>
</evidence>
<dbReference type="EnsemblMetazoa" id="HelroT185325">
    <property type="protein sequence ID" value="HelroP185325"/>
    <property type="gene ID" value="HelroG185325"/>
</dbReference>
<sequence>MNVTVSDLPEIPSNIHVIALALHVEPDTQFNKQHDGSEQVETRAVSQENYNEAVFLLCIASIGLISNIVVVICVLINRNLRKSASAFVIHGCILDAVRCLYCVPFAVSLLWDMAPGFCAALGGSYVVVVTASGFNIVAMVCCEAYVFSERNYGVENASNSSGENGNFCCVAFGVLMVYATSLIIHLGPTIIGGDFNYNDLIGNCIFVYGTMKSYVAQTMWIVITTLSMIGTVYYLIYFHKHVQTHSNHRLASLVRASIVVSQGNVDETDHLTAQLVFQQTLARCRVLIIITVVFILSWYPLYILTLSDPKFQQPSKIYKLLTFIAWSNAAINPIIFVLFDQGIDVVRRCCDCIVPGNNRSSRSPDNITLTSTNANEFASDQLIGQVTSNIDQLIQNKRVGSRLFQEGQTRNKPVQPVQCNGGRWLQMSRERHCV</sequence>
<keyword evidence="13" id="KW-1185">Reference proteome</keyword>
<dbReference type="Proteomes" id="UP000015101">
    <property type="component" value="Unassembled WGS sequence"/>
</dbReference>
<evidence type="ECO:0000313" key="12">
    <source>
        <dbReference type="EnsemblMetazoa" id="HelroP185325"/>
    </source>
</evidence>
<evidence type="ECO:0000256" key="1">
    <source>
        <dbReference type="ARBA" id="ARBA00004651"/>
    </source>
</evidence>
<dbReference type="PROSITE" id="PS50262">
    <property type="entry name" value="G_PROTEIN_RECEP_F1_2"/>
    <property type="match status" value="1"/>
</dbReference>
<organism evidence="12 13">
    <name type="scientific">Helobdella robusta</name>
    <name type="common">Californian leech</name>
    <dbReference type="NCBI Taxonomy" id="6412"/>
    <lineage>
        <taxon>Eukaryota</taxon>
        <taxon>Metazoa</taxon>
        <taxon>Spiralia</taxon>
        <taxon>Lophotrochozoa</taxon>
        <taxon>Annelida</taxon>
        <taxon>Clitellata</taxon>
        <taxon>Hirudinea</taxon>
        <taxon>Rhynchobdellida</taxon>
        <taxon>Glossiphoniidae</taxon>
        <taxon>Helobdella</taxon>
    </lineage>
</organism>
<keyword evidence="2" id="KW-1003">Cell membrane</keyword>
<evidence type="ECO:0000256" key="4">
    <source>
        <dbReference type="ARBA" id="ARBA00022989"/>
    </source>
</evidence>
<dbReference type="HOGENOM" id="CLU_632042_0_0_1"/>
<feature type="transmembrane region" description="Helical" evidence="9">
    <location>
        <begin position="286"/>
        <end position="305"/>
    </location>
</feature>
<dbReference type="InParanoid" id="T1FMP0"/>
<evidence type="ECO:0000256" key="3">
    <source>
        <dbReference type="ARBA" id="ARBA00022692"/>
    </source>
</evidence>
<evidence type="ECO:0000256" key="7">
    <source>
        <dbReference type="ARBA" id="ARBA00023170"/>
    </source>
</evidence>
<feature type="domain" description="G-protein coupled receptors family 1 profile" evidence="10">
    <location>
        <begin position="66"/>
        <end position="336"/>
    </location>
</feature>
<dbReference type="InterPro" id="IPR017452">
    <property type="entry name" value="GPCR_Rhodpsn_7TM"/>
</dbReference>
<dbReference type="GO" id="GO:0005886">
    <property type="term" value="C:plasma membrane"/>
    <property type="evidence" value="ECO:0000318"/>
    <property type="project" value="GO_Central"/>
</dbReference>
<dbReference type="CDD" id="cd00637">
    <property type="entry name" value="7tm_classA_rhodopsin-like"/>
    <property type="match status" value="1"/>
</dbReference>
<gene>
    <name evidence="12" type="primary">20210089</name>
    <name evidence="11" type="ORF">HELRODRAFT_185325</name>
</gene>
<keyword evidence="7" id="KW-0675">Receptor</keyword>
<accession>T1FMP0</accession>
<keyword evidence="4 9" id="KW-1133">Transmembrane helix</keyword>
<dbReference type="OrthoDB" id="10037292at2759"/>
<evidence type="ECO:0000313" key="11">
    <source>
        <dbReference type="EMBL" id="ESO10252.1"/>
    </source>
</evidence>
<keyword evidence="8" id="KW-0807">Transducer</keyword>
<feature type="transmembrane region" description="Helical" evidence="9">
    <location>
        <begin position="123"/>
        <end position="146"/>
    </location>
</feature>
<dbReference type="RefSeq" id="XP_009012066.1">
    <property type="nucleotide sequence ID" value="XM_009013818.1"/>
</dbReference>
<dbReference type="PRINTS" id="PR00237">
    <property type="entry name" value="GPCRRHODOPSN"/>
</dbReference>
<dbReference type="GeneID" id="20210089"/>
<dbReference type="SUPFAM" id="SSF81321">
    <property type="entry name" value="Family A G protein-coupled receptor-like"/>
    <property type="match status" value="1"/>
</dbReference>
<dbReference type="EMBL" id="KB095905">
    <property type="protein sequence ID" value="ESO10252.1"/>
    <property type="molecule type" value="Genomic_DNA"/>
</dbReference>
<evidence type="ECO:0000256" key="9">
    <source>
        <dbReference type="SAM" id="Phobius"/>
    </source>
</evidence>
<reference evidence="11 13" key="2">
    <citation type="journal article" date="2013" name="Nature">
        <title>Insights into bilaterian evolution from three spiralian genomes.</title>
        <authorList>
            <person name="Simakov O."/>
            <person name="Marletaz F."/>
            <person name="Cho S.J."/>
            <person name="Edsinger-Gonzales E."/>
            <person name="Havlak P."/>
            <person name="Hellsten U."/>
            <person name="Kuo D.H."/>
            <person name="Larsson T."/>
            <person name="Lv J."/>
            <person name="Arendt D."/>
            <person name="Savage R."/>
            <person name="Osoegawa K."/>
            <person name="de Jong P."/>
            <person name="Grimwood J."/>
            <person name="Chapman J.A."/>
            <person name="Shapiro H."/>
            <person name="Aerts A."/>
            <person name="Otillar R.P."/>
            <person name="Terry A.Y."/>
            <person name="Boore J.L."/>
            <person name="Grigoriev I.V."/>
            <person name="Lindberg D.R."/>
            <person name="Seaver E.C."/>
            <person name="Weisblat D.A."/>
            <person name="Putnam N.H."/>
            <person name="Rokhsar D.S."/>
        </authorList>
    </citation>
    <scope>NUCLEOTIDE SEQUENCE</scope>
</reference>
<proteinExistence type="predicted"/>
<dbReference type="OMA" id="VINIICV"/>
<dbReference type="Gene3D" id="1.20.1070.10">
    <property type="entry name" value="Rhodopsin 7-helix transmembrane proteins"/>
    <property type="match status" value="1"/>
</dbReference>
<dbReference type="EMBL" id="AMQM01002905">
    <property type="status" value="NOT_ANNOTATED_CDS"/>
    <property type="molecule type" value="Genomic_DNA"/>
</dbReference>
<protein>
    <recommendedName>
        <fullName evidence="10">G-protein coupled receptors family 1 profile domain-containing protein</fullName>
    </recommendedName>
</protein>
<keyword evidence="3 9" id="KW-0812">Transmembrane</keyword>
<dbReference type="InterPro" id="IPR000276">
    <property type="entry name" value="GPCR_Rhodpsn"/>
</dbReference>
<evidence type="ECO:0000256" key="8">
    <source>
        <dbReference type="ARBA" id="ARBA00023224"/>
    </source>
</evidence>
<feature type="transmembrane region" description="Helical" evidence="9">
    <location>
        <begin position="218"/>
        <end position="238"/>
    </location>
</feature>
<feature type="transmembrane region" description="Helical" evidence="9">
    <location>
        <begin position="53"/>
        <end position="75"/>
    </location>
</feature>
<dbReference type="GO" id="GO:0071482">
    <property type="term" value="P:cellular response to light stimulus"/>
    <property type="evidence" value="ECO:0000318"/>
    <property type="project" value="GO_Central"/>
</dbReference>
<dbReference type="PANTHER" id="PTHR24228:SF59">
    <property type="entry name" value="NEUROPEPTIDE RECEPTOR 15"/>
    <property type="match status" value="1"/>
</dbReference>
<comment type="subcellular location">
    <subcellularLocation>
        <location evidence="1">Cell membrane</location>
        <topology evidence="1">Multi-pass membrane protein</topology>
    </subcellularLocation>
</comment>
<evidence type="ECO:0000256" key="6">
    <source>
        <dbReference type="ARBA" id="ARBA00023136"/>
    </source>
</evidence>
<evidence type="ECO:0000313" key="13">
    <source>
        <dbReference type="Proteomes" id="UP000015101"/>
    </source>
</evidence>
<dbReference type="KEGG" id="hro:HELRODRAFT_185325"/>
<dbReference type="GO" id="GO:0007602">
    <property type="term" value="P:phototransduction"/>
    <property type="evidence" value="ECO:0000318"/>
    <property type="project" value="GO_Central"/>
</dbReference>
<dbReference type="eggNOG" id="KOG3656">
    <property type="taxonomic scope" value="Eukaryota"/>
</dbReference>
<keyword evidence="6 9" id="KW-0472">Membrane</keyword>
<reference evidence="12" key="3">
    <citation type="submission" date="2015-06" db="UniProtKB">
        <authorList>
            <consortium name="EnsemblMetazoa"/>
        </authorList>
    </citation>
    <scope>IDENTIFICATION</scope>
</reference>
<name>T1FMP0_HELRO</name>
<dbReference type="Pfam" id="PF00001">
    <property type="entry name" value="7tm_1"/>
    <property type="match status" value="1"/>
</dbReference>
<evidence type="ECO:0000256" key="5">
    <source>
        <dbReference type="ARBA" id="ARBA00023040"/>
    </source>
</evidence>
<keyword evidence="5" id="KW-0297">G-protein coupled receptor</keyword>
<dbReference type="AlphaFoldDB" id="T1FMP0"/>
<feature type="transmembrane region" description="Helical" evidence="9">
    <location>
        <begin position="317"/>
        <end position="339"/>
    </location>
</feature>
<evidence type="ECO:0000259" key="10">
    <source>
        <dbReference type="PROSITE" id="PS50262"/>
    </source>
</evidence>
<feature type="transmembrane region" description="Helical" evidence="9">
    <location>
        <begin position="87"/>
        <end position="111"/>
    </location>
</feature>
<reference evidence="13" key="1">
    <citation type="submission" date="2012-12" db="EMBL/GenBank/DDBJ databases">
        <authorList>
            <person name="Hellsten U."/>
            <person name="Grimwood J."/>
            <person name="Chapman J.A."/>
            <person name="Shapiro H."/>
            <person name="Aerts A."/>
            <person name="Otillar R.P."/>
            <person name="Terry A.Y."/>
            <person name="Boore J.L."/>
            <person name="Simakov O."/>
            <person name="Marletaz F."/>
            <person name="Cho S.-J."/>
            <person name="Edsinger-Gonzales E."/>
            <person name="Havlak P."/>
            <person name="Kuo D.-H."/>
            <person name="Larsson T."/>
            <person name="Lv J."/>
            <person name="Arendt D."/>
            <person name="Savage R."/>
            <person name="Osoegawa K."/>
            <person name="de Jong P."/>
            <person name="Lindberg D.R."/>
            <person name="Seaver E.C."/>
            <person name="Weisblat D.A."/>
            <person name="Putnam N.H."/>
            <person name="Grigoriev I.V."/>
            <person name="Rokhsar D.S."/>
        </authorList>
    </citation>
    <scope>NUCLEOTIDE SEQUENCE</scope>
</reference>
<dbReference type="GO" id="GO:0008020">
    <property type="term" value="F:G protein-coupled photoreceptor activity"/>
    <property type="evidence" value="ECO:0000318"/>
    <property type="project" value="GO_Central"/>
</dbReference>